<evidence type="ECO:0000256" key="1">
    <source>
        <dbReference type="SAM" id="MobiDB-lite"/>
    </source>
</evidence>
<feature type="compositionally biased region" description="Basic residues" evidence="1">
    <location>
        <begin position="1"/>
        <end position="10"/>
    </location>
</feature>
<feature type="region of interest" description="Disordered" evidence="1">
    <location>
        <begin position="1"/>
        <end position="107"/>
    </location>
</feature>
<name>A0AAN8CH31_CHAGU</name>
<evidence type="ECO:0000313" key="3">
    <source>
        <dbReference type="Proteomes" id="UP001331515"/>
    </source>
</evidence>
<reference evidence="2 3" key="1">
    <citation type="journal article" date="2023" name="Mol. Biol. Evol.">
        <title>Genomics of Secondarily Temperate Adaptation in the Only Non-Antarctic Icefish.</title>
        <authorList>
            <person name="Rivera-Colon A.G."/>
            <person name="Rayamajhi N."/>
            <person name="Minhas B.F."/>
            <person name="Madrigal G."/>
            <person name="Bilyk K.T."/>
            <person name="Yoon V."/>
            <person name="Hune M."/>
            <person name="Gregory S."/>
            <person name="Cheng C.H.C."/>
            <person name="Catchen J.M."/>
        </authorList>
    </citation>
    <scope>NUCLEOTIDE SEQUENCE [LARGE SCALE GENOMIC DNA]</scope>
    <source>
        <tissue evidence="2">White muscle</tissue>
    </source>
</reference>
<evidence type="ECO:0000313" key="2">
    <source>
        <dbReference type="EMBL" id="KAK5903629.1"/>
    </source>
</evidence>
<feature type="compositionally biased region" description="Acidic residues" evidence="1">
    <location>
        <begin position="21"/>
        <end position="97"/>
    </location>
</feature>
<organism evidence="2 3">
    <name type="scientific">Champsocephalus gunnari</name>
    <name type="common">Mackerel icefish</name>
    <dbReference type="NCBI Taxonomy" id="52237"/>
    <lineage>
        <taxon>Eukaryota</taxon>
        <taxon>Metazoa</taxon>
        <taxon>Chordata</taxon>
        <taxon>Craniata</taxon>
        <taxon>Vertebrata</taxon>
        <taxon>Euteleostomi</taxon>
        <taxon>Actinopterygii</taxon>
        <taxon>Neopterygii</taxon>
        <taxon>Teleostei</taxon>
        <taxon>Neoteleostei</taxon>
        <taxon>Acanthomorphata</taxon>
        <taxon>Eupercaria</taxon>
        <taxon>Perciformes</taxon>
        <taxon>Notothenioidei</taxon>
        <taxon>Channichthyidae</taxon>
        <taxon>Champsocephalus</taxon>
    </lineage>
</organism>
<keyword evidence="3" id="KW-1185">Reference proteome</keyword>
<dbReference type="Proteomes" id="UP001331515">
    <property type="component" value="Unassembled WGS sequence"/>
</dbReference>
<dbReference type="EMBL" id="JAURVH010001531">
    <property type="protein sequence ID" value="KAK5903629.1"/>
    <property type="molecule type" value="Genomic_DNA"/>
</dbReference>
<proteinExistence type="predicted"/>
<sequence>MHLIIKRRAKTQQLMTADENIATDEDLSKEPDEEAEHEDVESETAEDESKEEADEATNDEDGNAGEETDLEAEMLDNDEEIPAISEDDSANENDGTAEESSKEPAEDVIALGRERLLGQVRMNLTKRQLKMKMNPTKKRLWKQRQLRMKTRLLPPVKTE</sequence>
<accession>A0AAN8CH31</accession>
<comment type="caution">
    <text evidence="2">The sequence shown here is derived from an EMBL/GenBank/DDBJ whole genome shotgun (WGS) entry which is preliminary data.</text>
</comment>
<gene>
    <name evidence="2" type="ORF">CgunFtcFv8_007391</name>
</gene>
<protein>
    <submittedName>
        <fullName evidence="2">Uncharacterized protein</fullName>
    </submittedName>
</protein>
<dbReference type="AlphaFoldDB" id="A0AAN8CH31"/>